<dbReference type="GO" id="GO:0046872">
    <property type="term" value="F:metal ion binding"/>
    <property type="evidence" value="ECO:0007669"/>
    <property type="project" value="UniProtKB-KW"/>
</dbReference>
<dbReference type="GO" id="GO:0062054">
    <property type="term" value="F:fluoride channel activity"/>
    <property type="evidence" value="ECO:0007669"/>
    <property type="project" value="UniProtKB-UniRule"/>
</dbReference>
<keyword evidence="10" id="KW-0915">Sodium</keyword>
<comment type="catalytic activity">
    <reaction evidence="8">
        <text>fluoride(in) = fluoride(out)</text>
        <dbReference type="Rhea" id="RHEA:76159"/>
        <dbReference type="ChEBI" id="CHEBI:17051"/>
    </reaction>
    <physiologicalReaction direction="left-to-right" evidence="8">
        <dbReference type="Rhea" id="RHEA:76160"/>
    </physiologicalReaction>
</comment>
<organism evidence="11 12">
    <name type="scientific">Heyndrickxia oleronia</name>
    <dbReference type="NCBI Taxonomy" id="38875"/>
    <lineage>
        <taxon>Bacteria</taxon>
        <taxon>Bacillati</taxon>
        <taxon>Bacillota</taxon>
        <taxon>Bacilli</taxon>
        <taxon>Bacillales</taxon>
        <taxon>Bacillaceae</taxon>
        <taxon>Heyndrickxia</taxon>
    </lineage>
</organism>
<dbReference type="PANTHER" id="PTHR28259">
    <property type="entry name" value="FLUORIDE EXPORT PROTEIN 1-RELATED"/>
    <property type="match status" value="1"/>
</dbReference>
<keyword evidence="4 10" id="KW-1133">Transmembrane helix</keyword>
<gene>
    <name evidence="10 11" type="primary">crcB</name>
    <name evidence="10" type="synonym">fluC</name>
    <name evidence="11" type="ORF">P5X88_11860</name>
</gene>
<evidence type="ECO:0000256" key="10">
    <source>
        <dbReference type="HAMAP-Rule" id="MF_00454"/>
    </source>
</evidence>
<keyword evidence="6 10" id="KW-0407">Ion channel</keyword>
<dbReference type="RefSeq" id="WP_280616784.1">
    <property type="nucleotide sequence ID" value="NZ_JAROYP010000006.1"/>
</dbReference>
<keyword evidence="2 10" id="KW-1003">Cell membrane</keyword>
<evidence type="ECO:0000256" key="9">
    <source>
        <dbReference type="ARBA" id="ARBA00049940"/>
    </source>
</evidence>
<comment type="activity regulation">
    <text evidence="10">Na(+) is not transported, but it plays an essential structural role and its presence is essential for fluoride channel function.</text>
</comment>
<name>A0AAW6SXI9_9BACI</name>
<dbReference type="AlphaFoldDB" id="A0AAW6SXI9"/>
<feature type="binding site" evidence="10">
    <location>
        <position position="77"/>
    </location>
    <ligand>
        <name>Na(+)</name>
        <dbReference type="ChEBI" id="CHEBI:29101"/>
        <note>structural</note>
    </ligand>
</feature>
<evidence type="ECO:0000256" key="6">
    <source>
        <dbReference type="ARBA" id="ARBA00023303"/>
    </source>
</evidence>
<dbReference type="GO" id="GO:0140114">
    <property type="term" value="P:cellular detoxification of fluoride"/>
    <property type="evidence" value="ECO:0007669"/>
    <property type="project" value="UniProtKB-UniRule"/>
</dbReference>
<comment type="similarity">
    <text evidence="7 10">Belongs to the fluoride channel Fluc/FEX (TC 1.A.43) family.</text>
</comment>
<dbReference type="EMBL" id="JAROYP010000006">
    <property type="protein sequence ID" value="MDH5161637.1"/>
    <property type="molecule type" value="Genomic_DNA"/>
</dbReference>
<protein>
    <recommendedName>
        <fullName evidence="10">Fluoride-specific ion channel FluC</fullName>
    </recommendedName>
</protein>
<dbReference type="Proteomes" id="UP001159179">
    <property type="component" value="Unassembled WGS sequence"/>
</dbReference>
<dbReference type="InterPro" id="IPR003691">
    <property type="entry name" value="FluC"/>
</dbReference>
<dbReference type="PANTHER" id="PTHR28259:SF1">
    <property type="entry name" value="FLUORIDE EXPORT PROTEIN 1-RELATED"/>
    <property type="match status" value="1"/>
</dbReference>
<dbReference type="Pfam" id="PF02537">
    <property type="entry name" value="CRCB"/>
    <property type="match status" value="1"/>
</dbReference>
<feature type="binding site" evidence="10">
    <location>
        <position position="74"/>
    </location>
    <ligand>
        <name>Na(+)</name>
        <dbReference type="ChEBI" id="CHEBI:29101"/>
        <note>structural</note>
    </ligand>
</feature>
<feature type="transmembrane region" description="Helical" evidence="10">
    <location>
        <begin position="94"/>
        <end position="117"/>
    </location>
</feature>
<keyword evidence="5 10" id="KW-0472">Membrane</keyword>
<accession>A0AAW6SXI9</accession>
<evidence type="ECO:0000256" key="3">
    <source>
        <dbReference type="ARBA" id="ARBA00022692"/>
    </source>
</evidence>
<evidence type="ECO:0000313" key="12">
    <source>
        <dbReference type="Proteomes" id="UP001159179"/>
    </source>
</evidence>
<comment type="caution">
    <text evidence="11">The sequence shown here is derived from an EMBL/GenBank/DDBJ whole genome shotgun (WGS) entry which is preliminary data.</text>
</comment>
<proteinExistence type="inferred from homology"/>
<feature type="transmembrane region" description="Helical" evidence="10">
    <location>
        <begin position="34"/>
        <end position="52"/>
    </location>
</feature>
<evidence type="ECO:0000313" key="11">
    <source>
        <dbReference type="EMBL" id="MDH5161637.1"/>
    </source>
</evidence>
<sequence length="136" mass="15118">MSYLTVGIGGIIGSLLRYYIGLSSVIWWSSPFPIATLVINLIGCFVLGWFTTYLSKLKLFSPSLLTGFGTGLVGSFTTFSTFSVETVQLIQNSLWGFAILYVLGSLFVGLFFSYFGYRLGDILTKNRLQREGDTYK</sequence>
<comment type="function">
    <text evidence="9 10">Fluoride-specific ion channel. Important for reducing fluoride concentration in the cell, thus reducing its toxicity.</text>
</comment>
<evidence type="ECO:0000256" key="8">
    <source>
        <dbReference type="ARBA" id="ARBA00035585"/>
    </source>
</evidence>
<keyword evidence="3 10" id="KW-0812">Transmembrane</keyword>
<dbReference type="HAMAP" id="MF_00454">
    <property type="entry name" value="FluC"/>
    <property type="match status" value="1"/>
</dbReference>
<keyword evidence="10" id="KW-0479">Metal-binding</keyword>
<keyword evidence="10" id="KW-0813">Transport</keyword>
<keyword evidence="10" id="KW-0406">Ion transport</keyword>
<evidence type="ECO:0000256" key="1">
    <source>
        <dbReference type="ARBA" id="ARBA00004651"/>
    </source>
</evidence>
<reference evidence="11" key="1">
    <citation type="submission" date="2023-03" db="EMBL/GenBank/DDBJ databases">
        <title>Bacterial isolates from washroom surfaces on a university campus.</title>
        <authorList>
            <person name="Holman D.B."/>
            <person name="Gzyl K.E."/>
            <person name="Taheri A.E."/>
        </authorList>
    </citation>
    <scope>NUCLEOTIDE SEQUENCE</scope>
    <source>
        <strain evidence="11">RD03</strain>
    </source>
</reference>
<dbReference type="NCBIfam" id="TIGR00494">
    <property type="entry name" value="crcB"/>
    <property type="match status" value="1"/>
</dbReference>
<evidence type="ECO:0000256" key="5">
    <source>
        <dbReference type="ARBA" id="ARBA00023136"/>
    </source>
</evidence>
<evidence type="ECO:0000256" key="2">
    <source>
        <dbReference type="ARBA" id="ARBA00022475"/>
    </source>
</evidence>
<dbReference type="GO" id="GO:0005886">
    <property type="term" value="C:plasma membrane"/>
    <property type="evidence" value="ECO:0007669"/>
    <property type="project" value="UniProtKB-SubCell"/>
</dbReference>
<evidence type="ECO:0000256" key="4">
    <source>
        <dbReference type="ARBA" id="ARBA00022989"/>
    </source>
</evidence>
<feature type="transmembrane region" description="Helical" evidence="10">
    <location>
        <begin position="64"/>
        <end position="82"/>
    </location>
</feature>
<feature type="transmembrane region" description="Helical" evidence="10">
    <location>
        <begin position="7"/>
        <end position="28"/>
    </location>
</feature>
<evidence type="ECO:0000256" key="7">
    <source>
        <dbReference type="ARBA" id="ARBA00035120"/>
    </source>
</evidence>
<comment type="subcellular location">
    <subcellularLocation>
        <location evidence="1 10">Cell membrane</location>
        <topology evidence="1 10">Multi-pass membrane protein</topology>
    </subcellularLocation>
</comment>